<sequence>MGHKSWTTKGFQVCLRLNSNCRLLCSLSRPHCRITMGHKSWTTKGFQVCLRLNSNCRLLCSLSRPHCRITMGHKSWTTKGFQVCLRLNSNCRLLYSLSRPHCRITMGHKSWTTKGFQVCLRLNSNCPRPSLYTARTLETLEHEITGLVMQHAVCCSSPALSARCDLRPASLLGEVCTLYYSTL</sequence>
<dbReference type="EMBL" id="JAWDGP010006599">
    <property type="protein sequence ID" value="KAK3738298.1"/>
    <property type="molecule type" value="Genomic_DNA"/>
</dbReference>
<reference evidence="1" key="1">
    <citation type="journal article" date="2023" name="G3 (Bethesda)">
        <title>A reference genome for the long-term kleptoplast-retaining sea slug Elysia crispata morphotype clarki.</title>
        <authorList>
            <person name="Eastman K.E."/>
            <person name="Pendleton A.L."/>
            <person name="Shaikh M.A."/>
            <person name="Suttiyut T."/>
            <person name="Ogas R."/>
            <person name="Tomko P."/>
            <person name="Gavelis G."/>
            <person name="Widhalm J.R."/>
            <person name="Wisecaver J.H."/>
        </authorList>
    </citation>
    <scope>NUCLEOTIDE SEQUENCE</scope>
    <source>
        <strain evidence="1">ECLA1</strain>
    </source>
</reference>
<dbReference type="AlphaFoldDB" id="A0AAE0YA00"/>
<proteinExistence type="predicted"/>
<name>A0AAE0YA00_9GAST</name>
<comment type="caution">
    <text evidence="1">The sequence shown here is derived from an EMBL/GenBank/DDBJ whole genome shotgun (WGS) entry which is preliminary data.</text>
</comment>
<keyword evidence="2" id="KW-1185">Reference proteome</keyword>
<dbReference type="Proteomes" id="UP001283361">
    <property type="component" value="Unassembled WGS sequence"/>
</dbReference>
<gene>
    <name evidence="1" type="ORF">RRG08_039705</name>
</gene>
<evidence type="ECO:0000313" key="1">
    <source>
        <dbReference type="EMBL" id="KAK3738298.1"/>
    </source>
</evidence>
<accession>A0AAE0YA00</accession>
<evidence type="ECO:0000313" key="2">
    <source>
        <dbReference type="Proteomes" id="UP001283361"/>
    </source>
</evidence>
<organism evidence="1 2">
    <name type="scientific">Elysia crispata</name>
    <name type="common">lettuce slug</name>
    <dbReference type="NCBI Taxonomy" id="231223"/>
    <lineage>
        <taxon>Eukaryota</taxon>
        <taxon>Metazoa</taxon>
        <taxon>Spiralia</taxon>
        <taxon>Lophotrochozoa</taxon>
        <taxon>Mollusca</taxon>
        <taxon>Gastropoda</taxon>
        <taxon>Heterobranchia</taxon>
        <taxon>Euthyneura</taxon>
        <taxon>Panpulmonata</taxon>
        <taxon>Sacoglossa</taxon>
        <taxon>Placobranchoidea</taxon>
        <taxon>Plakobranchidae</taxon>
        <taxon>Elysia</taxon>
    </lineage>
</organism>
<protein>
    <submittedName>
        <fullName evidence="1">Uncharacterized protein</fullName>
    </submittedName>
</protein>